<dbReference type="PANTHER" id="PTHR22803">
    <property type="entry name" value="MANNOSE, PHOSPHOLIPASE, LECTIN RECEPTOR RELATED"/>
    <property type="match status" value="1"/>
</dbReference>
<organism evidence="3 4">
    <name type="scientific">Strongylocentrotus purpuratus</name>
    <name type="common">Purple sea urchin</name>
    <dbReference type="NCBI Taxonomy" id="7668"/>
    <lineage>
        <taxon>Eukaryota</taxon>
        <taxon>Metazoa</taxon>
        <taxon>Echinodermata</taxon>
        <taxon>Eleutherozoa</taxon>
        <taxon>Echinozoa</taxon>
        <taxon>Echinoidea</taxon>
        <taxon>Euechinoidea</taxon>
        <taxon>Echinacea</taxon>
        <taxon>Camarodonta</taxon>
        <taxon>Echinidea</taxon>
        <taxon>Strongylocentrotidae</taxon>
        <taxon>Strongylocentrotus</taxon>
    </lineage>
</organism>
<dbReference type="OrthoDB" id="8950604at2759"/>
<reference evidence="4" key="1">
    <citation type="submission" date="2015-02" db="EMBL/GenBank/DDBJ databases">
        <title>Genome sequencing for Strongylocentrotus purpuratus.</title>
        <authorList>
            <person name="Murali S."/>
            <person name="Liu Y."/>
            <person name="Vee V."/>
            <person name="English A."/>
            <person name="Wang M."/>
            <person name="Skinner E."/>
            <person name="Han Y."/>
            <person name="Muzny D.M."/>
            <person name="Worley K.C."/>
            <person name="Gibbs R.A."/>
        </authorList>
    </citation>
    <scope>NUCLEOTIDE SEQUENCE</scope>
</reference>
<dbReference type="InterPro" id="IPR016186">
    <property type="entry name" value="C-type_lectin-like/link_sf"/>
</dbReference>
<dbReference type="Pfam" id="PF00059">
    <property type="entry name" value="Lectin_C"/>
    <property type="match status" value="1"/>
</dbReference>
<dbReference type="InParanoid" id="A0A7M7NZR1"/>
<dbReference type="EnsemblMetazoa" id="XM_030987482">
    <property type="protein sequence ID" value="XP_030843342"/>
    <property type="gene ID" value="LOC115924716"/>
</dbReference>
<dbReference type="GeneID" id="115924716"/>
<evidence type="ECO:0000259" key="2">
    <source>
        <dbReference type="PROSITE" id="PS50041"/>
    </source>
</evidence>
<keyword evidence="4" id="KW-1185">Reference proteome</keyword>
<keyword evidence="1" id="KW-0732">Signal</keyword>
<dbReference type="PROSITE" id="PS50041">
    <property type="entry name" value="C_TYPE_LECTIN_2"/>
    <property type="match status" value="1"/>
</dbReference>
<dbReference type="InterPro" id="IPR016187">
    <property type="entry name" value="CTDL_fold"/>
</dbReference>
<dbReference type="Proteomes" id="UP000007110">
    <property type="component" value="Unassembled WGS sequence"/>
</dbReference>
<dbReference type="SMART" id="SM00034">
    <property type="entry name" value="CLECT"/>
    <property type="match status" value="1"/>
</dbReference>
<dbReference type="KEGG" id="spu:115924716"/>
<evidence type="ECO:0000256" key="1">
    <source>
        <dbReference type="SAM" id="SignalP"/>
    </source>
</evidence>
<dbReference type="Gene3D" id="3.10.100.10">
    <property type="entry name" value="Mannose-Binding Protein A, subunit A"/>
    <property type="match status" value="1"/>
</dbReference>
<proteinExistence type="predicted"/>
<name>A0A7M7NZR1_STRPU</name>
<dbReference type="AlphaFoldDB" id="A0A7M7NZR1"/>
<protein>
    <recommendedName>
        <fullName evidence="2">C-type lectin domain-containing protein</fullName>
    </recommendedName>
</protein>
<accession>A0A7M7NZR1</accession>
<evidence type="ECO:0000313" key="4">
    <source>
        <dbReference type="Proteomes" id="UP000007110"/>
    </source>
</evidence>
<dbReference type="InterPro" id="IPR001304">
    <property type="entry name" value="C-type_lectin-like"/>
</dbReference>
<dbReference type="OMA" id="CYHISST"/>
<dbReference type="SUPFAM" id="SSF56436">
    <property type="entry name" value="C-type lectin-like"/>
    <property type="match status" value="1"/>
</dbReference>
<dbReference type="RefSeq" id="XP_030843342.1">
    <property type="nucleotide sequence ID" value="XM_030987482.1"/>
</dbReference>
<feature type="chain" id="PRO_5029565865" description="C-type lectin domain-containing protein" evidence="1">
    <location>
        <begin position="20"/>
        <end position="163"/>
    </location>
</feature>
<feature type="signal peptide" evidence="1">
    <location>
        <begin position="1"/>
        <end position="19"/>
    </location>
</feature>
<dbReference type="CDD" id="cd00037">
    <property type="entry name" value="CLECT"/>
    <property type="match status" value="1"/>
</dbReference>
<dbReference type="InterPro" id="IPR050111">
    <property type="entry name" value="C-type_lectin/snaclec_domain"/>
</dbReference>
<evidence type="ECO:0000313" key="3">
    <source>
        <dbReference type="EnsemblMetazoa" id="XP_030843342"/>
    </source>
</evidence>
<feature type="domain" description="C-type lectin" evidence="2">
    <location>
        <begin position="41"/>
        <end position="157"/>
    </location>
</feature>
<sequence>MENLCIKLCLLLLTSITTQQYVWRDHRLPEDTECPTGFQRRGQVCYHISSTATVSRDDARSRCAGLNSRLIEITSSEKDAVIRSLALAENKTHNYWIGLEQRNHTLRWMDGSPLNLTVWSIRQTQRDTVISDCVRTIPPWNHWHETNCNHTSQFLCEGKIAGR</sequence>
<reference evidence="3" key="2">
    <citation type="submission" date="2021-01" db="UniProtKB">
        <authorList>
            <consortium name="EnsemblMetazoa"/>
        </authorList>
    </citation>
    <scope>IDENTIFICATION</scope>
</reference>